<feature type="non-terminal residue" evidence="2">
    <location>
        <position position="27"/>
    </location>
</feature>
<gene>
    <name evidence="2" type="ORF">AVDCRST_MAG79-2531</name>
</gene>
<evidence type="ECO:0000256" key="1">
    <source>
        <dbReference type="SAM" id="MobiDB-lite"/>
    </source>
</evidence>
<accession>A0A6J4UFE1</accession>
<protein>
    <submittedName>
        <fullName evidence="2">Uncharacterized protein</fullName>
    </submittedName>
</protein>
<sequence length="27" mass="2718">MEPVTTGEGAAGTGAFEGWLRLPDGTP</sequence>
<reference evidence="2" key="1">
    <citation type="submission" date="2020-02" db="EMBL/GenBank/DDBJ databases">
        <authorList>
            <person name="Meier V. D."/>
        </authorList>
    </citation>
    <scope>NUCLEOTIDE SEQUENCE</scope>
    <source>
        <strain evidence="2">AVDCRST_MAG79</strain>
    </source>
</reference>
<evidence type="ECO:0000313" key="2">
    <source>
        <dbReference type="EMBL" id="CAA9548861.1"/>
    </source>
</evidence>
<dbReference type="AlphaFoldDB" id="A0A6J4UFE1"/>
<proteinExistence type="predicted"/>
<feature type="compositionally biased region" description="Low complexity" evidence="1">
    <location>
        <begin position="1"/>
        <end position="18"/>
    </location>
</feature>
<dbReference type="EMBL" id="CADCWC010000384">
    <property type="protein sequence ID" value="CAA9548861.1"/>
    <property type="molecule type" value="Genomic_DNA"/>
</dbReference>
<feature type="region of interest" description="Disordered" evidence="1">
    <location>
        <begin position="1"/>
        <end position="27"/>
    </location>
</feature>
<organism evidence="2">
    <name type="scientific">uncultured Thermoleophilia bacterium</name>
    <dbReference type="NCBI Taxonomy" id="1497501"/>
    <lineage>
        <taxon>Bacteria</taxon>
        <taxon>Bacillati</taxon>
        <taxon>Actinomycetota</taxon>
        <taxon>Thermoleophilia</taxon>
        <taxon>environmental samples</taxon>
    </lineage>
</organism>
<name>A0A6J4UFE1_9ACTN</name>